<accession>A0A0F0LBP8</accession>
<dbReference type="Proteomes" id="UP000033448">
    <property type="component" value="Unassembled WGS sequence"/>
</dbReference>
<gene>
    <name evidence="1" type="ORF">RL72_00330</name>
</gene>
<protein>
    <submittedName>
        <fullName evidence="1">Uncharacterized protein</fullName>
    </submittedName>
</protein>
<keyword evidence="2" id="KW-1185">Reference proteome</keyword>
<comment type="caution">
    <text evidence="1">The sequence shown here is derived from an EMBL/GenBank/DDBJ whole genome shotgun (WGS) entry which is preliminary data.</text>
</comment>
<proteinExistence type="predicted"/>
<organism evidence="1 2">
    <name type="scientific">Microbacterium azadirachtae</name>
    <dbReference type="NCBI Taxonomy" id="582680"/>
    <lineage>
        <taxon>Bacteria</taxon>
        <taxon>Bacillati</taxon>
        <taxon>Actinomycetota</taxon>
        <taxon>Actinomycetes</taxon>
        <taxon>Micrococcales</taxon>
        <taxon>Microbacteriaceae</taxon>
        <taxon>Microbacterium</taxon>
    </lineage>
</organism>
<dbReference type="EMBL" id="JYIT01000047">
    <property type="protein sequence ID" value="KJL29700.1"/>
    <property type="molecule type" value="Genomic_DNA"/>
</dbReference>
<reference evidence="1 2" key="1">
    <citation type="submission" date="2015-02" db="EMBL/GenBank/DDBJ databases">
        <title>Draft genome sequences of ten Microbacterium spp. with emphasis on heavy metal contaminated environments.</title>
        <authorList>
            <person name="Corretto E."/>
        </authorList>
    </citation>
    <scope>NUCLEOTIDE SEQUENCE [LARGE SCALE GENOMIC DNA]</scope>
    <source>
        <strain evidence="1 2">DSM 23848</strain>
    </source>
</reference>
<evidence type="ECO:0000313" key="2">
    <source>
        <dbReference type="Proteomes" id="UP000033448"/>
    </source>
</evidence>
<dbReference type="AlphaFoldDB" id="A0A0F0LBP8"/>
<sequence>MSGSAPLDPIYTVIFVGAIVVKVRDGQVHKTLTRAPMSAQTYRMNRAKAVSG</sequence>
<evidence type="ECO:0000313" key="1">
    <source>
        <dbReference type="EMBL" id="KJL29700.1"/>
    </source>
</evidence>
<dbReference type="PATRIC" id="fig|582680.7.peg.345"/>
<name>A0A0F0LBP8_9MICO</name>